<feature type="transmembrane region" description="Helical" evidence="1">
    <location>
        <begin position="90"/>
        <end position="115"/>
    </location>
</feature>
<dbReference type="AlphaFoldDB" id="A0A8J2Z6W1"/>
<feature type="transmembrane region" description="Helical" evidence="1">
    <location>
        <begin position="60"/>
        <end position="84"/>
    </location>
</feature>
<comment type="caution">
    <text evidence="2">The sequence shown here is derived from an EMBL/GenBank/DDBJ whole genome shotgun (WGS) entry which is preliminary data.</text>
</comment>
<proteinExistence type="predicted"/>
<feature type="transmembrane region" description="Helical" evidence="1">
    <location>
        <begin position="7"/>
        <end position="26"/>
    </location>
</feature>
<keyword evidence="1" id="KW-0472">Membrane</keyword>
<keyword evidence="3" id="KW-1185">Reference proteome</keyword>
<organism evidence="2 3">
    <name type="scientific">Cysteiniphilum litorale</name>
    <dbReference type="NCBI Taxonomy" id="2056700"/>
    <lineage>
        <taxon>Bacteria</taxon>
        <taxon>Pseudomonadati</taxon>
        <taxon>Pseudomonadota</taxon>
        <taxon>Gammaproteobacteria</taxon>
        <taxon>Thiotrichales</taxon>
        <taxon>Fastidiosibacteraceae</taxon>
        <taxon>Cysteiniphilum</taxon>
    </lineage>
</organism>
<feature type="transmembrane region" description="Helical" evidence="1">
    <location>
        <begin position="167"/>
        <end position="187"/>
    </location>
</feature>
<reference evidence="2" key="2">
    <citation type="submission" date="2020-09" db="EMBL/GenBank/DDBJ databases">
        <authorList>
            <person name="Sun Q."/>
            <person name="Zhou Y."/>
        </authorList>
    </citation>
    <scope>NUCLEOTIDE SEQUENCE</scope>
    <source>
        <strain evidence="2">CGMCC 1.15758</strain>
    </source>
</reference>
<reference evidence="2" key="1">
    <citation type="journal article" date="2014" name="Int. J. Syst. Evol. Microbiol.">
        <title>Complete genome sequence of Corynebacterium casei LMG S-19264T (=DSM 44701T), isolated from a smear-ripened cheese.</title>
        <authorList>
            <consortium name="US DOE Joint Genome Institute (JGI-PGF)"/>
            <person name="Walter F."/>
            <person name="Albersmeier A."/>
            <person name="Kalinowski J."/>
            <person name="Ruckert C."/>
        </authorList>
    </citation>
    <scope>NUCLEOTIDE SEQUENCE</scope>
    <source>
        <strain evidence="2">CGMCC 1.15758</strain>
    </source>
</reference>
<feature type="transmembrane region" description="Helical" evidence="1">
    <location>
        <begin position="32"/>
        <end position="48"/>
    </location>
</feature>
<gene>
    <name evidence="2" type="ORF">GCM10010995_26230</name>
</gene>
<protein>
    <recommendedName>
        <fullName evidence="4">DNA gyrase subunit B</fullName>
    </recommendedName>
</protein>
<dbReference type="Proteomes" id="UP000636949">
    <property type="component" value="Unassembled WGS sequence"/>
</dbReference>
<evidence type="ECO:0008006" key="4">
    <source>
        <dbReference type="Google" id="ProtNLM"/>
    </source>
</evidence>
<sequence>MSLRSLTTLIIAIAILLYPFVIFFGIQFLSVQGLSLIILCLFGLRAIFNHKNDHSIMPKYALFTLSGIGVAISLLGMLSHNIIFIKLYPVAMNLAFLSIFIASLFAKENIIYQFAKKTSRQPLPHFVSTYTRKVTIAWCVFFLLNALVSCYSALFSSLHVWTIYNGLISYILIGAFFVCEFVVRIFVKRKNSQ</sequence>
<keyword evidence="1" id="KW-1133">Transmembrane helix</keyword>
<keyword evidence="1" id="KW-0812">Transmembrane</keyword>
<accession>A0A8J2Z6W1</accession>
<dbReference type="OrthoDB" id="8537043at2"/>
<dbReference type="EMBL" id="BMJS01000053">
    <property type="protein sequence ID" value="GGG07411.1"/>
    <property type="molecule type" value="Genomic_DNA"/>
</dbReference>
<feature type="transmembrane region" description="Helical" evidence="1">
    <location>
        <begin position="136"/>
        <end position="161"/>
    </location>
</feature>
<evidence type="ECO:0000313" key="2">
    <source>
        <dbReference type="EMBL" id="GGG07411.1"/>
    </source>
</evidence>
<evidence type="ECO:0000256" key="1">
    <source>
        <dbReference type="SAM" id="Phobius"/>
    </source>
</evidence>
<name>A0A8J2Z6W1_9GAMM</name>
<dbReference type="RefSeq" id="WP_117003939.1">
    <property type="nucleotide sequence ID" value="NZ_BMJS01000053.1"/>
</dbReference>
<evidence type="ECO:0000313" key="3">
    <source>
        <dbReference type="Proteomes" id="UP000636949"/>
    </source>
</evidence>